<sequence>MMLTGSACVRGPLLRLMCLLAILFGPVVASAQKSITVNLSIVSRPASGTDSLDAGLLLDADNQLDQAVALYTPKGLLQHVRYYRLNPDTGEYSELEHPLKTELKREMALQDSFYRAYGAIACSFGGNDYNSKSGLYRRFTEVDSLWFDYQYNNSQYAKGIGEADLARFSQLTGLEKRAEFFTLMKSGERFQDFTNVTFLYQQPGEYKIRLDLPEVDLRGSVCTLDTFNVTEPKAVRCNELVLRVP</sequence>
<keyword evidence="2" id="KW-1185">Reference proteome</keyword>
<evidence type="ECO:0000313" key="1">
    <source>
        <dbReference type="EMBL" id="PRY44050.1"/>
    </source>
</evidence>
<dbReference type="EMBL" id="PVTE01000003">
    <property type="protein sequence ID" value="PRY44050.1"/>
    <property type="molecule type" value="Genomic_DNA"/>
</dbReference>
<evidence type="ECO:0000313" key="2">
    <source>
        <dbReference type="Proteomes" id="UP000238375"/>
    </source>
</evidence>
<dbReference type="Proteomes" id="UP000238375">
    <property type="component" value="Unassembled WGS sequence"/>
</dbReference>
<organism evidence="1 2">
    <name type="scientific">Spirosoma oryzae</name>
    <dbReference type="NCBI Taxonomy" id="1469603"/>
    <lineage>
        <taxon>Bacteria</taxon>
        <taxon>Pseudomonadati</taxon>
        <taxon>Bacteroidota</taxon>
        <taxon>Cytophagia</taxon>
        <taxon>Cytophagales</taxon>
        <taxon>Cytophagaceae</taxon>
        <taxon>Spirosoma</taxon>
    </lineage>
</organism>
<proteinExistence type="predicted"/>
<gene>
    <name evidence="1" type="ORF">CLV58_10319</name>
</gene>
<comment type="caution">
    <text evidence="1">The sequence shown here is derived from an EMBL/GenBank/DDBJ whole genome shotgun (WGS) entry which is preliminary data.</text>
</comment>
<accession>A0A2T0TEG3</accession>
<protein>
    <submittedName>
        <fullName evidence="1">Uncharacterized protein</fullName>
    </submittedName>
</protein>
<dbReference type="AlphaFoldDB" id="A0A2T0TEG3"/>
<reference evidence="1 2" key="1">
    <citation type="submission" date="2018-03" db="EMBL/GenBank/DDBJ databases">
        <title>Genomic Encyclopedia of Archaeal and Bacterial Type Strains, Phase II (KMG-II): from individual species to whole genera.</title>
        <authorList>
            <person name="Goeker M."/>
        </authorList>
    </citation>
    <scope>NUCLEOTIDE SEQUENCE [LARGE SCALE GENOMIC DNA]</scope>
    <source>
        <strain evidence="1 2">DSM 28354</strain>
    </source>
</reference>
<name>A0A2T0TEG3_9BACT</name>